<reference evidence="2" key="1">
    <citation type="journal article" date="2011" name="Genome Res.">
        <title>Phylogeny-wide analysis of social amoeba genomes highlights ancient origins for complex intercellular communication.</title>
        <authorList>
            <person name="Heidel A.J."/>
            <person name="Lawal H.M."/>
            <person name="Felder M."/>
            <person name="Schilde C."/>
            <person name="Helps N.R."/>
            <person name="Tunggal B."/>
            <person name="Rivero F."/>
            <person name="John U."/>
            <person name="Schleicher M."/>
            <person name="Eichinger L."/>
            <person name="Platzer M."/>
            <person name="Noegel A.A."/>
            <person name="Schaap P."/>
            <person name="Gloeckner G."/>
        </authorList>
    </citation>
    <scope>NUCLEOTIDE SEQUENCE [LARGE SCALE GENOMIC DNA]</scope>
    <source>
        <strain evidence="2">SH3</strain>
    </source>
</reference>
<dbReference type="AlphaFoldDB" id="F4QFK3"/>
<dbReference type="RefSeq" id="XP_004350160.1">
    <property type="nucleotide sequence ID" value="XM_004350110.1"/>
</dbReference>
<name>F4QFK3_CACFS</name>
<dbReference type="GeneID" id="14865647"/>
<dbReference type="Proteomes" id="UP000007797">
    <property type="component" value="Unassembled WGS sequence"/>
</dbReference>
<keyword evidence="2" id="KW-1185">Reference proteome</keyword>
<dbReference type="EMBL" id="GL883029">
    <property type="protein sequence ID" value="EGG13456.1"/>
    <property type="molecule type" value="Genomic_DNA"/>
</dbReference>
<protein>
    <submittedName>
        <fullName evidence="1">Uncharacterized protein</fullName>
    </submittedName>
</protein>
<organism evidence="1 2">
    <name type="scientific">Cavenderia fasciculata</name>
    <name type="common">Slime mold</name>
    <name type="synonym">Dictyostelium fasciculatum</name>
    <dbReference type="NCBI Taxonomy" id="261658"/>
    <lineage>
        <taxon>Eukaryota</taxon>
        <taxon>Amoebozoa</taxon>
        <taxon>Evosea</taxon>
        <taxon>Eumycetozoa</taxon>
        <taxon>Dictyostelia</taxon>
        <taxon>Acytosteliales</taxon>
        <taxon>Cavenderiaceae</taxon>
        <taxon>Cavenderia</taxon>
    </lineage>
</organism>
<evidence type="ECO:0000313" key="2">
    <source>
        <dbReference type="Proteomes" id="UP000007797"/>
    </source>
</evidence>
<proteinExistence type="predicted"/>
<gene>
    <name evidence="1" type="ORF">DFA_11217</name>
</gene>
<dbReference type="KEGG" id="dfa:DFA_11217"/>
<sequence length="113" mass="12996">MEKKKKKKEGINKKSADITIKREKKKLKEYNGVKLELDGDIGSNQIENDSVLFIVTSSDIIHVHAIPSWNTEEREIYALDKQTTLLSKLFDSFLAKYKLHANKSTLQMHRPAP</sequence>
<evidence type="ECO:0000313" key="1">
    <source>
        <dbReference type="EMBL" id="EGG13456.1"/>
    </source>
</evidence>
<accession>F4QFK3</accession>